<feature type="compositionally biased region" description="Low complexity" evidence="1">
    <location>
        <begin position="46"/>
        <end position="63"/>
    </location>
</feature>
<accession>A0A6L3SWY8</accession>
<dbReference type="OrthoDB" id="7876889at2"/>
<gene>
    <name evidence="3" type="ORF">F6X53_15425</name>
</gene>
<feature type="region of interest" description="Disordered" evidence="1">
    <location>
        <begin position="180"/>
        <end position="230"/>
    </location>
</feature>
<comment type="caution">
    <text evidence="3">The sequence shown here is derived from an EMBL/GenBank/DDBJ whole genome shotgun (WGS) entry which is preliminary data.</text>
</comment>
<evidence type="ECO:0000259" key="2">
    <source>
        <dbReference type="Pfam" id="PF05239"/>
    </source>
</evidence>
<dbReference type="EMBL" id="VZZK01000015">
    <property type="protein sequence ID" value="KAB1078252.1"/>
    <property type="molecule type" value="Genomic_DNA"/>
</dbReference>
<evidence type="ECO:0000313" key="4">
    <source>
        <dbReference type="Proteomes" id="UP000474159"/>
    </source>
</evidence>
<keyword evidence="4" id="KW-1185">Reference proteome</keyword>
<protein>
    <submittedName>
        <fullName evidence="3">PRC-barrel domain containing protein</fullName>
    </submittedName>
</protein>
<proteinExistence type="predicted"/>
<dbReference type="SUPFAM" id="SSF50346">
    <property type="entry name" value="PRC-barrel domain"/>
    <property type="match status" value="1"/>
</dbReference>
<dbReference type="Proteomes" id="UP000474159">
    <property type="component" value="Unassembled WGS sequence"/>
</dbReference>
<name>A0A6L3SWY8_9HYPH</name>
<evidence type="ECO:0000256" key="1">
    <source>
        <dbReference type="SAM" id="MobiDB-lite"/>
    </source>
</evidence>
<feature type="domain" description="PRC-barrel" evidence="2">
    <location>
        <begin position="89"/>
        <end position="142"/>
    </location>
</feature>
<dbReference type="PANTHER" id="PTHR36505:SF1">
    <property type="entry name" value="BLR1072 PROTEIN"/>
    <property type="match status" value="1"/>
</dbReference>
<feature type="compositionally biased region" description="Pro residues" evidence="1">
    <location>
        <begin position="204"/>
        <end position="216"/>
    </location>
</feature>
<feature type="compositionally biased region" description="Low complexity" evidence="1">
    <location>
        <begin position="15"/>
        <end position="37"/>
    </location>
</feature>
<dbReference type="PANTHER" id="PTHR36505">
    <property type="entry name" value="BLR1072 PROTEIN"/>
    <property type="match status" value="1"/>
</dbReference>
<dbReference type="AlphaFoldDB" id="A0A6L3SWY8"/>
<dbReference type="Gene3D" id="2.30.30.240">
    <property type="entry name" value="PRC-barrel domain"/>
    <property type="match status" value="1"/>
</dbReference>
<organism evidence="3 4">
    <name type="scientific">Methylobacterium soli</name>
    <dbReference type="NCBI Taxonomy" id="553447"/>
    <lineage>
        <taxon>Bacteria</taxon>
        <taxon>Pseudomonadati</taxon>
        <taxon>Pseudomonadota</taxon>
        <taxon>Alphaproteobacteria</taxon>
        <taxon>Hyphomicrobiales</taxon>
        <taxon>Methylobacteriaceae</taxon>
        <taxon>Methylobacterium</taxon>
    </lineage>
</organism>
<evidence type="ECO:0000313" key="3">
    <source>
        <dbReference type="EMBL" id="KAB1078252.1"/>
    </source>
</evidence>
<dbReference type="InterPro" id="IPR011033">
    <property type="entry name" value="PRC_barrel-like_sf"/>
</dbReference>
<dbReference type="InterPro" id="IPR027275">
    <property type="entry name" value="PRC-brl_dom"/>
</dbReference>
<feature type="region of interest" description="Disordered" evidence="1">
    <location>
        <begin position="15"/>
        <end position="79"/>
    </location>
</feature>
<sequence length="230" mass="22847">MIATTTITLWAAAAAADNAPSAPAGSEAPPGAAAPAQPVAPPPAAAPQAVPTAPQAVPQQAAPQPAPGASPAPVQTQGTPATVLDTQDYESVLGKGVRSANGDELGRIIDVIIDKDGRPRAAIIDFGGFLGVGSRKIAVDWRSLRFTTDGKPGRLVLQLSRNQVRVSPEYKAGEPIVVLGPASPAAPDAPDQAAAPPAAAPAAAPIPAPTSAPSPAPATVDKPPEKAPDK</sequence>
<dbReference type="Pfam" id="PF05239">
    <property type="entry name" value="PRC"/>
    <property type="match status" value="1"/>
</dbReference>
<feature type="compositionally biased region" description="Low complexity" evidence="1">
    <location>
        <begin position="181"/>
        <end position="203"/>
    </location>
</feature>
<reference evidence="3 4" key="1">
    <citation type="submission" date="2019-09" db="EMBL/GenBank/DDBJ databases">
        <title>YIM 48816 draft genome.</title>
        <authorList>
            <person name="Jiang L."/>
        </authorList>
    </citation>
    <scope>NUCLEOTIDE SEQUENCE [LARGE SCALE GENOMIC DNA]</scope>
    <source>
        <strain evidence="3 4">YIM 48816</strain>
    </source>
</reference>